<evidence type="ECO:0000259" key="6">
    <source>
        <dbReference type="Pfam" id="PF16889"/>
    </source>
</evidence>
<reference evidence="8" key="1">
    <citation type="submission" date="2002-12" db="EMBL/GenBank/DDBJ databases">
        <title>Complete genome sequence of Vibrio vulnificus CMCP6.</title>
        <authorList>
            <person name="Rhee J.H."/>
            <person name="Kim S.Y."/>
            <person name="Chung S.S."/>
            <person name="Kim J.J."/>
            <person name="Moon Y.H."/>
            <person name="Jeong H."/>
            <person name="Choy H.E."/>
        </authorList>
    </citation>
    <scope>NUCLEOTIDE SEQUENCE [LARGE SCALE GENOMIC DNA]</scope>
    <source>
        <strain evidence="8">CMCP6</strain>
    </source>
</reference>
<reference evidence="7 8" key="2">
    <citation type="journal article" date="2003" name="Infect. Immun.">
        <title>Characterization and pathogenic significance of Vibrio vulnificus antigens preferentially expressed in septicemic patients.</title>
        <authorList>
            <person name="Kim Y.R."/>
            <person name="Lee S.E."/>
            <person name="Kim C.M."/>
            <person name="Kim S.Y."/>
            <person name="Shin E.K."/>
            <person name="Shin D.H."/>
            <person name="Chung S.S."/>
            <person name="Choy H.E."/>
            <person name="Progulske-Fox A."/>
            <person name="Hillman J.D."/>
            <person name="Handfield M."/>
            <person name="Rhee J.H."/>
        </authorList>
    </citation>
    <scope>NUCLEOTIDE SEQUENCE [LARGE SCALE GENOMIC DNA]</scope>
    <source>
        <strain evidence="7 8">CMCP6</strain>
    </source>
</reference>
<evidence type="ECO:0000256" key="2">
    <source>
        <dbReference type="ARBA" id="ARBA00022729"/>
    </source>
</evidence>
<dbReference type="Proteomes" id="UP000002275">
    <property type="component" value="Chromosome I"/>
</dbReference>
<keyword evidence="3" id="KW-0574">Periplasm</keyword>
<protein>
    <submittedName>
        <fullName evidence="7">Heparinase II/III-like protein</fullName>
    </submittedName>
</protein>
<dbReference type="AlphaFoldDB" id="A0A3Q0MFH4"/>
<feature type="domain" description="Heparin-sulfate lyase N-terminal" evidence="6">
    <location>
        <begin position="146"/>
        <end position="290"/>
    </location>
</feature>
<dbReference type="GO" id="GO:0016829">
    <property type="term" value="F:lyase activity"/>
    <property type="evidence" value="ECO:0007669"/>
    <property type="project" value="UniProtKB-KW"/>
</dbReference>
<dbReference type="Gene3D" id="2.70.98.70">
    <property type="match status" value="1"/>
</dbReference>
<evidence type="ECO:0000313" key="8">
    <source>
        <dbReference type="Proteomes" id="UP000002275"/>
    </source>
</evidence>
<dbReference type="GO" id="GO:0042597">
    <property type="term" value="C:periplasmic space"/>
    <property type="evidence" value="ECO:0007669"/>
    <property type="project" value="UniProtKB-SubCell"/>
</dbReference>
<dbReference type="KEGG" id="vvu:VV1_3212"/>
<dbReference type="PANTHER" id="PTHR39210">
    <property type="entry name" value="HEPARIN-SULFATE LYASE"/>
    <property type="match status" value="1"/>
</dbReference>
<dbReference type="InterPro" id="IPR012480">
    <property type="entry name" value="Hepar_II_III_C"/>
</dbReference>
<keyword evidence="2" id="KW-0732">Signal</keyword>
<evidence type="ECO:0000256" key="4">
    <source>
        <dbReference type="ARBA" id="ARBA00023239"/>
    </source>
</evidence>
<keyword evidence="4" id="KW-0456">Lyase</keyword>
<comment type="subcellular location">
    <subcellularLocation>
        <location evidence="1">Periplasm</location>
    </subcellularLocation>
</comment>
<reference evidence="7 8" key="3">
    <citation type="journal article" date="2011" name="Mol. Syst. Biol.">
        <title>Integrative genome-scale metabolic analysis of Vibrio vulnificus for drug targeting and discovery.</title>
        <authorList>
            <person name="Kim H.U."/>
            <person name="Kim S.Y."/>
            <person name="Jeong H."/>
            <person name="Kim T.Y."/>
            <person name="Kim J.J."/>
            <person name="Choy H.E."/>
            <person name="Yi K.Y."/>
            <person name="Rhee J.H."/>
            <person name="Lee S.Y."/>
        </authorList>
    </citation>
    <scope>NUCLEOTIDE SEQUENCE [LARGE SCALE GENOMIC DNA]</scope>
    <source>
        <strain evidence="7 8">CMCP6</strain>
    </source>
</reference>
<dbReference type="Gene3D" id="1.50.10.100">
    <property type="entry name" value="Chondroitin AC/alginate lyase"/>
    <property type="match status" value="1"/>
</dbReference>
<dbReference type="InterPro" id="IPR031680">
    <property type="entry name" value="Hepar_II_III_N"/>
</dbReference>
<evidence type="ECO:0000256" key="3">
    <source>
        <dbReference type="ARBA" id="ARBA00022764"/>
    </source>
</evidence>
<gene>
    <name evidence="7" type="ordered locus">VV1_3212</name>
</gene>
<evidence type="ECO:0000256" key="1">
    <source>
        <dbReference type="ARBA" id="ARBA00004418"/>
    </source>
</evidence>
<name>A0A3Q0MFH4_VIBVU</name>
<feature type="domain" description="Heparinase II/III-like C-terminal" evidence="5">
    <location>
        <begin position="319"/>
        <end position="537"/>
    </location>
</feature>
<dbReference type="InterPro" id="IPR008929">
    <property type="entry name" value="Chondroitin_lyas"/>
</dbReference>
<proteinExistence type="predicted"/>
<evidence type="ECO:0000259" key="5">
    <source>
        <dbReference type="Pfam" id="PF07940"/>
    </source>
</evidence>
<dbReference type="Pfam" id="PF07940">
    <property type="entry name" value="Hepar_II_III_C"/>
    <property type="match status" value="1"/>
</dbReference>
<dbReference type="EMBL" id="AE016795">
    <property type="protein sequence ID" value="ADV91927.1"/>
    <property type="molecule type" value="Genomic_DNA"/>
</dbReference>
<dbReference type="SUPFAM" id="SSF48230">
    <property type="entry name" value="Chondroitin AC/alginate lyase"/>
    <property type="match status" value="1"/>
</dbReference>
<organism evidence="7 8">
    <name type="scientific">Vibrio vulnificus (strain CMCP6)</name>
    <dbReference type="NCBI Taxonomy" id="216895"/>
    <lineage>
        <taxon>Bacteria</taxon>
        <taxon>Pseudomonadati</taxon>
        <taxon>Pseudomonadota</taxon>
        <taxon>Gammaproteobacteria</taxon>
        <taxon>Vibrionales</taxon>
        <taxon>Vibrionaceae</taxon>
        <taxon>Vibrio</taxon>
    </lineage>
</organism>
<dbReference type="Pfam" id="PF16889">
    <property type="entry name" value="Hepar_II_III_N"/>
    <property type="match status" value="1"/>
</dbReference>
<dbReference type="PANTHER" id="PTHR39210:SF1">
    <property type="entry name" value="HEPARIN-SULFATE LYASE"/>
    <property type="match status" value="1"/>
</dbReference>
<accession>A0A3Q0MFH4</accession>
<sequence>MKLKNTWVVMLNKFFLYLYTLKFLKFKQVFYRLKRKLPIENFSIGDSSYLFKHHDLNFYMVSINQKVYSDKFNLLNEERIVDMSTWSAPASHLWLFNLHYFDYIHDLDDEIALSYISSWLDAVEYHKHVSYEPYVISLRLVNWIKFLQTRNIYNDKIEKSIVEQTQSLIANVEFHLLGNHLFANAKALTIVGSYLYGEVGAKALKLGLSILSDELKEQFLSDGAHFELSPMYNNIMLFDLLDIYNVLKARFGFDNILIEDIGKLVYKCFEWSIYMSHSDGDVAFFNDSTLGISPNLDDIFSYASMLNLDLPKPLPKCYFKHLSGSGYFVVKNDNFKLIADFAQIGPSYLPGHAHADNLSFELDIGDARFLVNSGVSKYGNDQERELQRSTSCHNTVVVDNQNSSEMWAGFRVARRAKTEIINVRSDDLDNIIIEGYHDGYQRLKPKVIHTRKFEISEKLIKIHDLINTDRFESVAFFHFHPDVIVLDIANDSAMLNISNVVVKFSFFGSYSITLVDSKYYPGFGLSDNNKTICVSFVKCLTSKIEVVNESN</sequence>
<evidence type="ECO:0000313" key="7">
    <source>
        <dbReference type="EMBL" id="ADV91927.1"/>
    </source>
</evidence>